<reference evidence="2 3" key="1">
    <citation type="submission" date="2018-05" db="EMBL/GenBank/DDBJ databases">
        <authorList>
            <person name="Lanie J.A."/>
            <person name="Ng W.-L."/>
            <person name="Kazmierczak K.M."/>
            <person name="Andrzejewski T.M."/>
            <person name="Davidsen T.M."/>
            <person name="Wayne K.J."/>
            <person name="Tettelin H."/>
            <person name="Glass J.I."/>
            <person name="Rusch D."/>
            <person name="Podicherti R."/>
            <person name="Tsui H.-C.T."/>
            <person name="Winkler M.E."/>
        </authorList>
    </citation>
    <scope>NUCLEOTIDE SEQUENCE [LARGE SCALE GENOMIC DNA]</scope>
    <source>
        <strain evidence="2 3">BUT-10</strain>
    </source>
</reference>
<organism evidence="2 3">
    <name type="scientific">Phenylobacterium kunshanense</name>
    <dbReference type="NCBI Taxonomy" id="1445034"/>
    <lineage>
        <taxon>Bacteria</taxon>
        <taxon>Pseudomonadati</taxon>
        <taxon>Pseudomonadota</taxon>
        <taxon>Alphaproteobacteria</taxon>
        <taxon>Caulobacterales</taxon>
        <taxon>Caulobacteraceae</taxon>
        <taxon>Phenylobacterium</taxon>
    </lineage>
</organism>
<protein>
    <submittedName>
        <fullName evidence="2">Uncharacterized protein</fullName>
    </submittedName>
</protein>
<dbReference type="EMBL" id="QFYS01000008">
    <property type="protein sequence ID" value="RAK63405.1"/>
    <property type="molecule type" value="Genomic_DNA"/>
</dbReference>
<evidence type="ECO:0000313" key="3">
    <source>
        <dbReference type="Proteomes" id="UP000249524"/>
    </source>
</evidence>
<feature type="compositionally biased region" description="Basic and acidic residues" evidence="1">
    <location>
        <begin position="50"/>
        <end position="61"/>
    </location>
</feature>
<proteinExistence type="predicted"/>
<feature type="region of interest" description="Disordered" evidence="1">
    <location>
        <begin position="1"/>
        <end position="77"/>
    </location>
</feature>
<dbReference type="RefSeq" id="WP_111277245.1">
    <property type="nucleotide sequence ID" value="NZ_QFYS01000008.1"/>
</dbReference>
<dbReference type="OrthoDB" id="7210784at2"/>
<gene>
    <name evidence="2" type="ORF">DJ019_16930</name>
</gene>
<feature type="compositionally biased region" description="Basic and acidic residues" evidence="1">
    <location>
        <begin position="21"/>
        <end position="32"/>
    </location>
</feature>
<feature type="compositionally biased region" description="Polar residues" evidence="1">
    <location>
        <begin position="62"/>
        <end position="77"/>
    </location>
</feature>
<accession>A0A328B9N3</accession>
<sequence length="77" mass="8382">MANNDRTEAGDLGTGTPANVDVHKLGQDDRPQSDWGEAAEGAVFSSNHSRRAERTEIERGQGSKTRMANKAQVSRRT</sequence>
<dbReference type="Proteomes" id="UP000249524">
    <property type="component" value="Unassembled WGS sequence"/>
</dbReference>
<evidence type="ECO:0000313" key="2">
    <source>
        <dbReference type="EMBL" id="RAK63405.1"/>
    </source>
</evidence>
<keyword evidence="3" id="KW-1185">Reference proteome</keyword>
<comment type="caution">
    <text evidence="2">The sequence shown here is derived from an EMBL/GenBank/DDBJ whole genome shotgun (WGS) entry which is preliminary data.</text>
</comment>
<name>A0A328B9N3_9CAUL</name>
<dbReference type="AlphaFoldDB" id="A0A328B9N3"/>
<evidence type="ECO:0000256" key="1">
    <source>
        <dbReference type="SAM" id="MobiDB-lite"/>
    </source>
</evidence>